<dbReference type="AlphaFoldDB" id="A0A398B9U2"/>
<dbReference type="PROSITE" id="PS50949">
    <property type="entry name" value="HTH_GNTR"/>
    <property type="match status" value="1"/>
</dbReference>
<gene>
    <name evidence="5" type="ORF">D1970_07200</name>
</gene>
<accession>A0A398B9U2</accession>
<evidence type="ECO:0000259" key="4">
    <source>
        <dbReference type="PROSITE" id="PS50949"/>
    </source>
</evidence>
<dbReference type="SMART" id="SM00345">
    <property type="entry name" value="HTH_GNTR"/>
    <property type="match status" value="1"/>
</dbReference>
<evidence type="ECO:0000313" key="6">
    <source>
        <dbReference type="Proteomes" id="UP000265816"/>
    </source>
</evidence>
<dbReference type="InterPro" id="IPR050679">
    <property type="entry name" value="Bact_HTH_transcr_reg"/>
</dbReference>
<evidence type="ECO:0000313" key="5">
    <source>
        <dbReference type="EMBL" id="RID86304.1"/>
    </source>
</evidence>
<keyword evidence="2" id="KW-0238">DNA-binding</keyword>
<dbReference type="InterPro" id="IPR000524">
    <property type="entry name" value="Tscrpt_reg_HTH_GntR"/>
</dbReference>
<dbReference type="Pfam" id="PF07702">
    <property type="entry name" value="UTRA"/>
    <property type="match status" value="1"/>
</dbReference>
<feature type="domain" description="HTH gntR-type" evidence="4">
    <location>
        <begin position="8"/>
        <end position="76"/>
    </location>
</feature>
<dbReference type="PANTHER" id="PTHR44846">
    <property type="entry name" value="MANNOSYL-D-GLYCERATE TRANSPORT/METABOLISM SYSTEM REPRESSOR MNGR-RELATED"/>
    <property type="match status" value="1"/>
</dbReference>
<evidence type="ECO:0000256" key="3">
    <source>
        <dbReference type="ARBA" id="ARBA00023163"/>
    </source>
</evidence>
<dbReference type="SUPFAM" id="SSF46785">
    <property type="entry name" value="Winged helix' DNA-binding domain"/>
    <property type="match status" value="1"/>
</dbReference>
<dbReference type="InterPro" id="IPR036388">
    <property type="entry name" value="WH-like_DNA-bd_sf"/>
</dbReference>
<sequence>MIDKSSPLPIYYQLEELIKKQIETGELEPGDALPSEREYSETYQISRMTVRQAVNQLVQNGMLYRQQGKGTFVAERKIEKQLLGLTSFTEDMQGRGVQTSSDVVEFNIVLANAYIAGQMQLKKKDPVYEIKRIRLAENTPMAYEITYLPATLLNGLTKEAAAQSIYRYIEQHLNSPIGQAKQTIEASAADDVEAEYLQIAKGSPILLIERNTRLKDGTPVELAKSVYRADRYKFKVDISR</sequence>
<reference evidence="5 6" key="1">
    <citation type="submission" date="2018-08" db="EMBL/GenBank/DDBJ databases">
        <title>Bacillus jemisoniae sp. nov., Bacillus chryseoplanitiae sp. nov., Bacillus resnikiae sp. nov., and Bacillus frankliniae sp. nov., isolated from Viking spacecraft and associated surfaces.</title>
        <authorList>
            <person name="Seuylemezian A."/>
            <person name="Vaishampayan P."/>
        </authorList>
    </citation>
    <scope>NUCLEOTIDE SEQUENCE [LARGE SCALE GENOMIC DNA]</scope>
    <source>
        <strain evidence="5 6">JJ-247</strain>
    </source>
</reference>
<dbReference type="SMART" id="SM00866">
    <property type="entry name" value="UTRA"/>
    <property type="match status" value="1"/>
</dbReference>
<dbReference type="Gene3D" id="1.10.10.10">
    <property type="entry name" value="Winged helix-like DNA-binding domain superfamily/Winged helix DNA-binding domain"/>
    <property type="match status" value="1"/>
</dbReference>
<dbReference type="InterPro" id="IPR028978">
    <property type="entry name" value="Chorismate_lyase_/UTRA_dom_sf"/>
</dbReference>
<comment type="caution">
    <text evidence="5">The sequence shown here is derived from an EMBL/GenBank/DDBJ whole genome shotgun (WGS) entry which is preliminary data.</text>
</comment>
<dbReference type="RefSeq" id="WP_119112210.1">
    <property type="nucleotide sequence ID" value="NZ_CBCSEO010000004.1"/>
</dbReference>
<dbReference type="EMBL" id="QWVT01000013">
    <property type="protein sequence ID" value="RID86304.1"/>
    <property type="molecule type" value="Genomic_DNA"/>
</dbReference>
<dbReference type="Gene3D" id="3.40.1410.10">
    <property type="entry name" value="Chorismate lyase-like"/>
    <property type="match status" value="1"/>
</dbReference>
<dbReference type="InterPro" id="IPR011663">
    <property type="entry name" value="UTRA"/>
</dbReference>
<dbReference type="OrthoDB" id="9815017at2"/>
<dbReference type="PANTHER" id="PTHR44846:SF1">
    <property type="entry name" value="MANNOSYL-D-GLYCERATE TRANSPORT_METABOLISM SYSTEM REPRESSOR MNGR-RELATED"/>
    <property type="match status" value="1"/>
</dbReference>
<evidence type="ECO:0000256" key="1">
    <source>
        <dbReference type="ARBA" id="ARBA00023015"/>
    </source>
</evidence>
<dbReference type="Pfam" id="PF00392">
    <property type="entry name" value="GntR"/>
    <property type="match status" value="1"/>
</dbReference>
<protein>
    <submittedName>
        <fullName evidence="5">GntR family transcriptional regulator</fullName>
    </submittedName>
</protein>
<evidence type="ECO:0000256" key="2">
    <source>
        <dbReference type="ARBA" id="ARBA00023125"/>
    </source>
</evidence>
<dbReference type="InterPro" id="IPR036390">
    <property type="entry name" value="WH_DNA-bd_sf"/>
</dbReference>
<dbReference type="GO" id="GO:0003700">
    <property type="term" value="F:DNA-binding transcription factor activity"/>
    <property type="evidence" value="ECO:0007669"/>
    <property type="project" value="InterPro"/>
</dbReference>
<dbReference type="CDD" id="cd07377">
    <property type="entry name" value="WHTH_GntR"/>
    <property type="match status" value="1"/>
</dbReference>
<keyword evidence="3" id="KW-0804">Transcription</keyword>
<dbReference type="GO" id="GO:0045892">
    <property type="term" value="P:negative regulation of DNA-templated transcription"/>
    <property type="evidence" value="ECO:0007669"/>
    <property type="project" value="TreeGrafter"/>
</dbReference>
<keyword evidence="6" id="KW-1185">Reference proteome</keyword>
<dbReference type="Proteomes" id="UP000265816">
    <property type="component" value="Unassembled WGS sequence"/>
</dbReference>
<name>A0A398B9U2_9BACI</name>
<organism evidence="5 6">
    <name type="scientific">Mesobacillus zeae</name>
    <dbReference type="NCBI Taxonomy" id="1917180"/>
    <lineage>
        <taxon>Bacteria</taxon>
        <taxon>Bacillati</taxon>
        <taxon>Bacillota</taxon>
        <taxon>Bacilli</taxon>
        <taxon>Bacillales</taxon>
        <taxon>Bacillaceae</taxon>
        <taxon>Mesobacillus</taxon>
    </lineage>
</organism>
<dbReference type="GO" id="GO:0003677">
    <property type="term" value="F:DNA binding"/>
    <property type="evidence" value="ECO:0007669"/>
    <property type="project" value="UniProtKB-KW"/>
</dbReference>
<keyword evidence="1" id="KW-0805">Transcription regulation</keyword>
<dbReference type="SUPFAM" id="SSF64288">
    <property type="entry name" value="Chorismate lyase-like"/>
    <property type="match status" value="1"/>
</dbReference>
<dbReference type="PRINTS" id="PR00035">
    <property type="entry name" value="HTHGNTR"/>
</dbReference>
<proteinExistence type="predicted"/>
<dbReference type="FunFam" id="1.10.10.10:FF:000079">
    <property type="entry name" value="GntR family transcriptional regulator"/>
    <property type="match status" value="1"/>
</dbReference>